<dbReference type="Proteomes" id="UP000824014">
    <property type="component" value="Unassembled WGS sequence"/>
</dbReference>
<dbReference type="EMBL" id="DXCC01000026">
    <property type="protein sequence ID" value="HIZ15652.1"/>
    <property type="molecule type" value="Genomic_DNA"/>
</dbReference>
<proteinExistence type="predicted"/>
<evidence type="ECO:0008006" key="3">
    <source>
        <dbReference type="Google" id="ProtNLM"/>
    </source>
</evidence>
<gene>
    <name evidence="1" type="ORF">H9816_07065</name>
</gene>
<name>A0A9D2DEP9_9BACT</name>
<organism evidence="1 2">
    <name type="scientific">Candidatus Tidjanibacter faecipullorum</name>
    <dbReference type="NCBI Taxonomy" id="2838766"/>
    <lineage>
        <taxon>Bacteria</taxon>
        <taxon>Pseudomonadati</taxon>
        <taxon>Bacteroidota</taxon>
        <taxon>Bacteroidia</taxon>
        <taxon>Bacteroidales</taxon>
        <taxon>Rikenellaceae</taxon>
        <taxon>Tidjanibacter</taxon>
    </lineage>
</organism>
<reference evidence="1" key="2">
    <citation type="submission" date="2021-04" db="EMBL/GenBank/DDBJ databases">
        <authorList>
            <person name="Gilroy R."/>
        </authorList>
    </citation>
    <scope>NUCLEOTIDE SEQUENCE</scope>
    <source>
        <strain evidence="1">ChiHjej11B10-19426</strain>
    </source>
</reference>
<evidence type="ECO:0000313" key="1">
    <source>
        <dbReference type="EMBL" id="HIZ15652.1"/>
    </source>
</evidence>
<comment type="caution">
    <text evidence="1">The sequence shown here is derived from an EMBL/GenBank/DDBJ whole genome shotgun (WGS) entry which is preliminary data.</text>
</comment>
<protein>
    <recommendedName>
        <fullName evidence="3">Uracil-DNA glycosylase-like domain-containing protein</fullName>
    </recommendedName>
</protein>
<reference evidence="1" key="1">
    <citation type="journal article" date="2021" name="PeerJ">
        <title>Extensive microbial diversity within the chicken gut microbiome revealed by metagenomics and culture.</title>
        <authorList>
            <person name="Gilroy R."/>
            <person name="Ravi A."/>
            <person name="Getino M."/>
            <person name="Pursley I."/>
            <person name="Horton D.L."/>
            <person name="Alikhan N.F."/>
            <person name="Baker D."/>
            <person name="Gharbi K."/>
            <person name="Hall N."/>
            <person name="Watson M."/>
            <person name="Adriaenssens E.M."/>
            <person name="Foster-Nyarko E."/>
            <person name="Jarju S."/>
            <person name="Secka A."/>
            <person name="Antonio M."/>
            <person name="Oren A."/>
            <person name="Chaudhuri R.R."/>
            <person name="La Ragione R."/>
            <person name="Hildebrand F."/>
            <person name="Pallen M.J."/>
        </authorList>
    </citation>
    <scope>NUCLEOTIDE SEQUENCE</scope>
    <source>
        <strain evidence="1">ChiHjej11B10-19426</strain>
    </source>
</reference>
<sequence>MDRVKCVNARLRELYKPCMERFRNSGPIYKKSAWPYLLCASADYVDADFKIMVFGQETCGWGKLCDHAACGAEVQTLMEEYDDFVKADGRSSPFWNLNRHLRNNLAERTSDRSLGWIYNNVVKLGRVSRAGCDEQIYQWMLQGFNVLRQEVEILQPDMLLCFSGPAYDHRLEALCGQFDVEEVAGGDALQLCRLHFKDVAMPETYRCYHPGYLQRTGVYWDAIEVLDELLAQAVMQRPIAAR</sequence>
<accession>A0A9D2DEP9</accession>
<dbReference type="AlphaFoldDB" id="A0A9D2DEP9"/>
<evidence type="ECO:0000313" key="2">
    <source>
        <dbReference type="Proteomes" id="UP000824014"/>
    </source>
</evidence>